<dbReference type="EMBL" id="VAFM01000002">
    <property type="protein sequence ID" value="TKW60715.1"/>
    <property type="molecule type" value="Genomic_DNA"/>
</dbReference>
<evidence type="ECO:0000256" key="1">
    <source>
        <dbReference type="SAM" id="Phobius"/>
    </source>
</evidence>
<feature type="transmembrane region" description="Helical" evidence="1">
    <location>
        <begin position="76"/>
        <end position="96"/>
    </location>
</feature>
<dbReference type="AlphaFoldDB" id="A0A6N4QZK3"/>
<protein>
    <submittedName>
        <fullName evidence="2">Uncharacterized protein</fullName>
    </submittedName>
</protein>
<organism evidence="2 3">
    <name type="scientific">Blastochloris viridis</name>
    <name type="common">Rhodopseudomonas viridis</name>
    <dbReference type="NCBI Taxonomy" id="1079"/>
    <lineage>
        <taxon>Bacteria</taxon>
        <taxon>Pseudomonadati</taxon>
        <taxon>Pseudomonadota</taxon>
        <taxon>Alphaproteobacteria</taxon>
        <taxon>Hyphomicrobiales</taxon>
        <taxon>Blastochloridaceae</taxon>
        <taxon>Blastochloris</taxon>
    </lineage>
</organism>
<dbReference type="Proteomes" id="UP000320948">
    <property type="component" value="Unassembled WGS sequence"/>
</dbReference>
<comment type="caution">
    <text evidence="2">The sequence shown here is derived from an EMBL/GenBank/DDBJ whole genome shotgun (WGS) entry which is preliminary data.</text>
</comment>
<gene>
    <name evidence="2" type="ORF">DI628_07405</name>
</gene>
<evidence type="ECO:0000313" key="2">
    <source>
        <dbReference type="EMBL" id="TKW60715.1"/>
    </source>
</evidence>
<feature type="transmembrane region" description="Helical" evidence="1">
    <location>
        <begin position="16"/>
        <end position="34"/>
    </location>
</feature>
<sequence>MNPKLKDFLTDDYRSYNVVQAMSILLALVVIHASPEFDFGAVINGFKQLFAGSAAPLWDALKHQFIALAVALDTPLFWGTLAAYLIALVVSVFIYARHRMSDSPVRASFMLLAIPLLLLIASAARSNLWTAFSIIGPIAVIILTSGFLYNAVLAFIRIYIFPLERRL</sequence>
<accession>A0A6N4QZK3</accession>
<reference evidence="2 3" key="1">
    <citation type="journal article" date="2017" name="Nat. Commun.">
        <title>In situ click chemistry generation of cyclooxygenase-2 inhibitors.</title>
        <authorList>
            <person name="Bhardwaj A."/>
            <person name="Kaur J."/>
            <person name="Wuest M."/>
            <person name="Wuest F."/>
        </authorList>
    </citation>
    <scope>NUCLEOTIDE SEQUENCE [LARGE SCALE GENOMIC DNA]</scope>
    <source>
        <strain evidence="2">S2_018_000_R2_106</strain>
    </source>
</reference>
<name>A0A6N4QZK3_BLAVI</name>
<keyword evidence="1" id="KW-1133">Transmembrane helix</keyword>
<proteinExistence type="predicted"/>
<keyword evidence="1" id="KW-0472">Membrane</keyword>
<feature type="transmembrane region" description="Helical" evidence="1">
    <location>
        <begin position="134"/>
        <end position="160"/>
    </location>
</feature>
<feature type="transmembrane region" description="Helical" evidence="1">
    <location>
        <begin position="108"/>
        <end position="128"/>
    </location>
</feature>
<keyword evidence="1" id="KW-0812">Transmembrane</keyword>
<evidence type="ECO:0000313" key="3">
    <source>
        <dbReference type="Proteomes" id="UP000320948"/>
    </source>
</evidence>